<dbReference type="GO" id="GO:0003735">
    <property type="term" value="F:structural constituent of ribosome"/>
    <property type="evidence" value="ECO:0007669"/>
    <property type="project" value="InterPro"/>
</dbReference>
<dbReference type="PROSITE" id="PS01169">
    <property type="entry name" value="RIBOSOMAL_L21"/>
    <property type="match status" value="1"/>
</dbReference>
<keyword evidence="9" id="KW-1185">Reference proteome</keyword>
<dbReference type="RefSeq" id="WP_073071919.1">
    <property type="nucleotide sequence ID" value="NZ_FQXN01000002.1"/>
</dbReference>
<evidence type="ECO:0000256" key="1">
    <source>
        <dbReference type="ARBA" id="ARBA00008563"/>
    </source>
</evidence>
<gene>
    <name evidence="6" type="primary">rplU</name>
    <name evidence="8" type="ORF">SAMN02745199_0542</name>
</gene>
<dbReference type="EMBL" id="FQXN01000002">
    <property type="protein sequence ID" value="SHH28140.1"/>
    <property type="molecule type" value="Genomic_DNA"/>
</dbReference>
<dbReference type="InterPro" id="IPR028909">
    <property type="entry name" value="bL21-like"/>
</dbReference>
<keyword evidence="5 6" id="KW-0687">Ribonucleoprotein</keyword>
<evidence type="ECO:0000256" key="2">
    <source>
        <dbReference type="ARBA" id="ARBA00022730"/>
    </source>
</evidence>
<dbReference type="SUPFAM" id="SSF141091">
    <property type="entry name" value="L21p-like"/>
    <property type="match status" value="1"/>
</dbReference>
<dbReference type="HAMAP" id="MF_01363">
    <property type="entry name" value="Ribosomal_bL21"/>
    <property type="match status" value="1"/>
</dbReference>
<dbReference type="GO" id="GO:1990904">
    <property type="term" value="C:ribonucleoprotein complex"/>
    <property type="evidence" value="ECO:0007669"/>
    <property type="project" value="UniProtKB-KW"/>
</dbReference>
<comment type="function">
    <text evidence="6 7">This protein binds to 23S rRNA in the presence of protein L20.</text>
</comment>
<dbReference type="STRING" id="1123380.SAMN02745199_0542"/>
<evidence type="ECO:0000256" key="6">
    <source>
        <dbReference type="HAMAP-Rule" id="MF_01363"/>
    </source>
</evidence>
<evidence type="ECO:0000256" key="7">
    <source>
        <dbReference type="RuleBase" id="RU000562"/>
    </source>
</evidence>
<dbReference type="InterPro" id="IPR001787">
    <property type="entry name" value="Ribosomal_bL21"/>
</dbReference>
<comment type="similarity">
    <text evidence="1 6 7">Belongs to the bacterial ribosomal protein bL21 family.</text>
</comment>
<keyword evidence="3 6" id="KW-0694">RNA-binding</keyword>
<dbReference type="Pfam" id="PF00829">
    <property type="entry name" value="Ribosomal_L21p"/>
    <property type="match status" value="1"/>
</dbReference>
<accession>A0A1M5RPR1</accession>
<evidence type="ECO:0000313" key="9">
    <source>
        <dbReference type="Proteomes" id="UP000242592"/>
    </source>
</evidence>
<dbReference type="GO" id="GO:0019843">
    <property type="term" value="F:rRNA binding"/>
    <property type="evidence" value="ECO:0007669"/>
    <property type="project" value="UniProtKB-UniRule"/>
</dbReference>
<dbReference type="GO" id="GO:0005840">
    <property type="term" value="C:ribosome"/>
    <property type="evidence" value="ECO:0007669"/>
    <property type="project" value="UniProtKB-KW"/>
</dbReference>
<dbReference type="AlphaFoldDB" id="A0A1M5RPR1"/>
<protein>
    <recommendedName>
        <fullName evidence="6">Large ribosomal subunit protein bL21</fullName>
    </recommendedName>
</protein>
<dbReference type="PANTHER" id="PTHR21349:SF0">
    <property type="entry name" value="LARGE RIBOSOMAL SUBUNIT PROTEIN BL21M"/>
    <property type="match status" value="1"/>
</dbReference>
<dbReference type="GO" id="GO:0005737">
    <property type="term" value="C:cytoplasm"/>
    <property type="evidence" value="ECO:0007669"/>
    <property type="project" value="UniProtKB-ARBA"/>
</dbReference>
<keyword evidence="2 6" id="KW-0699">rRNA-binding</keyword>
<dbReference type="Proteomes" id="UP000242592">
    <property type="component" value="Unassembled WGS sequence"/>
</dbReference>
<reference evidence="9" key="1">
    <citation type="submission" date="2016-11" db="EMBL/GenBank/DDBJ databases">
        <authorList>
            <person name="Varghese N."/>
            <person name="Submissions S."/>
        </authorList>
    </citation>
    <scope>NUCLEOTIDE SEQUENCE [LARGE SCALE GENOMIC DNA]</scope>
    <source>
        <strain evidence="9">DSM 15807</strain>
    </source>
</reference>
<evidence type="ECO:0000256" key="4">
    <source>
        <dbReference type="ARBA" id="ARBA00022980"/>
    </source>
</evidence>
<proteinExistence type="inferred from homology"/>
<dbReference type="GO" id="GO:0006412">
    <property type="term" value="P:translation"/>
    <property type="evidence" value="ECO:0007669"/>
    <property type="project" value="UniProtKB-UniRule"/>
</dbReference>
<evidence type="ECO:0000313" key="8">
    <source>
        <dbReference type="EMBL" id="SHH28140.1"/>
    </source>
</evidence>
<evidence type="ECO:0000256" key="5">
    <source>
        <dbReference type="ARBA" id="ARBA00023274"/>
    </source>
</evidence>
<name>A0A1M5RPR1_9BACT</name>
<dbReference type="PANTHER" id="PTHR21349">
    <property type="entry name" value="50S RIBOSOMAL PROTEIN L21"/>
    <property type="match status" value="1"/>
</dbReference>
<dbReference type="InterPro" id="IPR036164">
    <property type="entry name" value="bL21-like_sf"/>
</dbReference>
<dbReference type="OrthoDB" id="9813334at2"/>
<sequence length="106" mass="12096">MYAIVESGGKQFRVEPGKVFFTEKIVGKAEGEAVTFDKVIMVKTDDGKTLVGKPYLDNVEITGTIVEHGRARKILVGKFRPRKNYKRIKGHRQWYTAVKIEKIEVK</sequence>
<dbReference type="NCBIfam" id="TIGR00061">
    <property type="entry name" value="L21"/>
    <property type="match status" value="1"/>
</dbReference>
<comment type="subunit">
    <text evidence="6">Part of the 50S ribosomal subunit. Contacts protein L20.</text>
</comment>
<organism evidence="8 9">
    <name type="scientific">Thermosipho atlanticus DSM 15807</name>
    <dbReference type="NCBI Taxonomy" id="1123380"/>
    <lineage>
        <taxon>Bacteria</taxon>
        <taxon>Thermotogati</taxon>
        <taxon>Thermotogota</taxon>
        <taxon>Thermotogae</taxon>
        <taxon>Thermotogales</taxon>
        <taxon>Fervidobacteriaceae</taxon>
        <taxon>Thermosipho</taxon>
    </lineage>
</organism>
<dbReference type="InterPro" id="IPR018258">
    <property type="entry name" value="Ribosomal_bL21_CS"/>
</dbReference>
<evidence type="ECO:0000256" key="3">
    <source>
        <dbReference type="ARBA" id="ARBA00022884"/>
    </source>
</evidence>
<keyword evidence="4 6" id="KW-0689">Ribosomal protein</keyword>